<organism evidence="2 3">
    <name type="scientific">Mesorhizobium hungaricum</name>
    <dbReference type="NCBI Taxonomy" id="1566387"/>
    <lineage>
        <taxon>Bacteria</taxon>
        <taxon>Pseudomonadati</taxon>
        <taxon>Pseudomonadota</taxon>
        <taxon>Alphaproteobacteria</taxon>
        <taxon>Hyphomicrobiales</taxon>
        <taxon>Phyllobacteriaceae</taxon>
        <taxon>Mesorhizobium</taxon>
    </lineage>
</organism>
<proteinExistence type="predicted"/>
<keyword evidence="3" id="KW-1185">Reference proteome</keyword>
<feature type="signal peptide" evidence="1">
    <location>
        <begin position="1"/>
        <end position="30"/>
    </location>
</feature>
<evidence type="ECO:0000256" key="1">
    <source>
        <dbReference type="SAM" id="SignalP"/>
    </source>
</evidence>
<dbReference type="EMBL" id="MDEO01000035">
    <property type="protein sequence ID" value="OCX14720.1"/>
    <property type="molecule type" value="Genomic_DNA"/>
</dbReference>
<dbReference type="STRING" id="1566387.QV13_20030"/>
<evidence type="ECO:0000313" key="2">
    <source>
        <dbReference type="EMBL" id="OCX14720.1"/>
    </source>
</evidence>
<sequence>MGINLRHLRSLNISVLACMLLAATSNITTAGSLAGNQGDKRFPPTLPDNPKDPCTKAWKAYVAAGGHSAYAITPYSRVRDIFVICGNSLNAKTQAAAEEKAMASCVRTRDSYKGKINIGGSCEIAASK</sequence>
<dbReference type="Proteomes" id="UP000094412">
    <property type="component" value="Unassembled WGS sequence"/>
</dbReference>
<feature type="chain" id="PRO_5008659488" description="DUF4189 domain-containing protein" evidence="1">
    <location>
        <begin position="31"/>
        <end position="128"/>
    </location>
</feature>
<name>A0A1C2DIZ5_9HYPH</name>
<dbReference type="AlphaFoldDB" id="A0A1C2DIZ5"/>
<reference evidence="2 3" key="1">
    <citation type="submission" date="2016-08" db="EMBL/GenBank/DDBJ databases">
        <title>Whole genome sequence of Mesorhizobium sp. strain UASWS1009 isolated from industrial sewage.</title>
        <authorList>
            <person name="Crovadore J."/>
            <person name="Calmin G."/>
            <person name="Chablais R."/>
            <person name="Cochard B."/>
            <person name="Lefort F."/>
        </authorList>
    </citation>
    <scope>NUCLEOTIDE SEQUENCE [LARGE SCALE GENOMIC DNA]</scope>
    <source>
        <strain evidence="2 3">UASWS1009</strain>
    </source>
</reference>
<comment type="caution">
    <text evidence="2">The sequence shown here is derived from an EMBL/GenBank/DDBJ whole genome shotgun (WGS) entry which is preliminary data.</text>
</comment>
<keyword evidence="1" id="KW-0732">Signal</keyword>
<evidence type="ECO:0000313" key="3">
    <source>
        <dbReference type="Proteomes" id="UP000094412"/>
    </source>
</evidence>
<evidence type="ECO:0008006" key="4">
    <source>
        <dbReference type="Google" id="ProtNLM"/>
    </source>
</evidence>
<accession>A0A1C2DIZ5</accession>
<gene>
    <name evidence="2" type="ORF">QV13_20030</name>
</gene>
<protein>
    <recommendedName>
        <fullName evidence="4">DUF4189 domain-containing protein</fullName>
    </recommendedName>
</protein>